<dbReference type="InterPro" id="IPR020846">
    <property type="entry name" value="MFS_dom"/>
</dbReference>
<feature type="transmembrane region" description="Helical" evidence="10">
    <location>
        <begin position="616"/>
        <end position="638"/>
    </location>
</feature>
<protein>
    <recommendedName>
        <fullName evidence="7">H(+)/Pi cotransporter</fullName>
    </recommendedName>
</protein>
<evidence type="ECO:0000256" key="1">
    <source>
        <dbReference type="ARBA" id="ARBA00004141"/>
    </source>
</evidence>
<feature type="domain" description="Major facilitator superfamily (MFS) profile" evidence="11">
    <location>
        <begin position="425"/>
        <end position="870"/>
    </location>
</feature>
<keyword evidence="5 10" id="KW-1133">Transmembrane helix</keyword>
<dbReference type="Pfam" id="PF00083">
    <property type="entry name" value="Sugar_tr"/>
    <property type="match status" value="1"/>
</dbReference>
<organism evidence="12 13">
    <name type="scientific">Dendrobium thyrsiflorum</name>
    <name type="common">Pinecone-like raceme dendrobium</name>
    <name type="synonym">Orchid</name>
    <dbReference type="NCBI Taxonomy" id="117978"/>
    <lineage>
        <taxon>Eukaryota</taxon>
        <taxon>Viridiplantae</taxon>
        <taxon>Streptophyta</taxon>
        <taxon>Embryophyta</taxon>
        <taxon>Tracheophyta</taxon>
        <taxon>Spermatophyta</taxon>
        <taxon>Magnoliopsida</taxon>
        <taxon>Liliopsida</taxon>
        <taxon>Asparagales</taxon>
        <taxon>Orchidaceae</taxon>
        <taxon>Epidendroideae</taxon>
        <taxon>Malaxideae</taxon>
        <taxon>Dendrobiinae</taxon>
        <taxon>Dendrobium</taxon>
    </lineage>
</organism>
<evidence type="ECO:0000256" key="5">
    <source>
        <dbReference type="ARBA" id="ARBA00022989"/>
    </source>
</evidence>
<evidence type="ECO:0000259" key="11">
    <source>
        <dbReference type="PROSITE" id="PS50850"/>
    </source>
</evidence>
<evidence type="ECO:0000256" key="8">
    <source>
        <dbReference type="ARBA" id="ARBA00044504"/>
    </source>
</evidence>
<dbReference type="SUPFAM" id="SSF103473">
    <property type="entry name" value="MFS general substrate transporter"/>
    <property type="match status" value="1"/>
</dbReference>
<dbReference type="Proteomes" id="UP001552299">
    <property type="component" value="Unassembled WGS sequence"/>
</dbReference>
<comment type="subcellular location">
    <subcellularLocation>
        <location evidence="1">Membrane</location>
        <topology evidence="1">Multi-pass membrane protein</topology>
    </subcellularLocation>
</comment>
<gene>
    <name evidence="12" type="ORF">M5K25_002128</name>
</gene>
<evidence type="ECO:0000256" key="7">
    <source>
        <dbReference type="ARBA" id="ARBA00032043"/>
    </source>
</evidence>
<reference evidence="12 13" key="1">
    <citation type="journal article" date="2024" name="Plant Biotechnol. J.">
        <title>Dendrobium thyrsiflorum genome and its molecular insights into genes involved in important horticultural traits.</title>
        <authorList>
            <person name="Chen B."/>
            <person name="Wang J.Y."/>
            <person name="Zheng P.J."/>
            <person name="Li K.L."/>
            <person name="Liang Y.M."/>
            <person name="Chen X.F."/>
            <person name="Zhang C."/>
            <person name="Zhao X."/>
            <person name="He X."/>
            <person name="Zhang G.Q."/>
            <person name="Liu Z.J."/>
            <person name="Xu Q."/>
        </authorList>
    </citation>
    <scope>NUCLEOTIDE SEQUENCE [LARGE SCALE GENOMIC DNA]</scope>
    <source>
        <strain evidence="12">GZMU011</strain>
    </source>
</reference>
<proteinExistence type="inferred from homology"/>
<feature type="transmembrane region" description="Helical" evidence="10">
    <location>
        <begin position="731"/>
        <end position="755"/>
    </location>
</feature>
<keyword evidence="4" id="KW-0769">Symport</keyword>
<feature type="transmembrane region" description="Helical" evidence="10">
    <location>
        <begin position="762"/>
        <end position="783"/>
    </location>
</feature>
<accession>A0ABD0VTM7</accession>
<evidence type="ECO:0000256" key="3">
    <source>
        <dbReference type="ARBA" id="ARBA00022692"/>
    </source>
</evidence>
<dbReference type="InterPro" id="IPR036259">
    <property type="entry name" value="MFS_trans_sf"/>
</dbReference>
<comment type="similarity">
    <text evidence="8">Belongs to the major facilitator superfamily. Phosphate:H(+) symporter (TC 2.A.1.9) family.</text>
</comment>
<feature type="transmembrane region" description="Helical" evidence="10">
    <location>
        <begin position="789"/>
        <end position="807"/>
    </location>
</feature>
<dbReference type="AlphaFoldDB" id="A0ABD0VTM7"/>
<dbReference type="EMBL" id="JANQDX010000002">
    <property type="protein sequence ID" value="KAL0927905.1"/>
    <property type="molecule type" value="Genomic_DNA"/>
</dbReference>
<dbReference type="PROSITE" id="PS50850">
    <property type="entry name" value="MFS"/>
    <property type="match status" value="1"/>
</dbReference>
<comment type="caution">
    <text evidence="12">The sequence shown here is derived from an EMBL/GenBank/DDBJ whole genome shotgun (WGS) entry which is preliminary data.</text>
</comment>
<evidence type="ECO:0000313" key="13">
    <source>
        <dbReference type="Proteomes" id="UP001552299"/>
    </source>
</evidence>
<evidence type="ECO:0000256" key="2">
    <source>
        <dbReference type="ARBA" id="ARBA00022592"/>
    </source>
</evidence>
<sequence length="894" mass="99995">MRYPAYVDGASLNEEGWKYVQREVSQHAAHLAPISTLKARSTEIKYREDGSVMEFVENPTSNIDGGRSFLMQRTGTVSSFGLHKSLVVVHHRPNSKLALAPYFRSVEMLSFHMLWVPNKERFDDASRRMHESIARAGNSPLEQQAIRNEIFRCCVHEWSEDEDDILWSVHSEIIKKDAGHSPPDIDCSHLDIDHVILYRGWQPSFDKFILDFYKFWMKEVLPDGNPRYFFNAEDWKDMQYEFEFKLKCCPTQTQLQSRLHMLLRNQSFSYPCVYVNIGRVWVNLETQNQPKLTQNPCLPRLPRLHSAILQPDTTSPHRAHSHTSPPGLNLHFRSAACPRLQSTPRQYIAFPHLNKPTTSRNRVLLPESHRHKPNKMAQASTVPPPSAGQTSGDHTIEINPNSNKTTVINSIDDIVEHYMSAAAGALLFPFLACLTWIFDSQQTFINVFSDKPPPWHCTSSTCNFTTPCDLPSTSSWSFSQPRKISTISDFSIECSSPALLALPASSFYAGCLVGGLSLATLADSRIGRKNTLVFSSLTMSLAAALTALSPNVAVYAALRFTCGFARANVGTSAFVLSSELVSRRYRNHVSILTFIFSTVGFLTLPAIAFLNRAYSWRLLYLYTSIPSLVYSIFLLFFMKESPRWLLLKGKRKEAIETLKSLASLKEIESFPDLAVTCSKKTESEGLYSAARILFEKPWALQRLAAIMIVSFGVGLMYYGMPLNLGNLNVNLYISAALNAASELPSAFVVFFLANVVSRRRSLIGLMIVSGGCSLACTAMGGWSAMVLEMVAFFGACAAFYLEVIYTLELFPTCVRNSALAVVRQAVVLGGVAAPTMVAAGRRRKFLSFGAFGIVIILCGLFIVFLPETRGRAISDTMEEEEHKMKEGRKIINPS</sequence>
<evidence type="ECO:0000256" key="10">
    <source>
        <dbReference type="SAM" id="Phobius"/>
    </source>
</evidence>
<name>A0ABD0VTM7_DENTH</name>
<keyword evidence="13" id="KW-1185">Reference proteome</keyword>
<keyword evidence="6 10" id="KW-0472">Membrane</keyword>
<dbReference type="GO" id="GO:0016020">
    <property type="term" value="C:membrane"/>
    <property type="evidence" value="ECO:0007669"/>
    <property type="project" value="UniProtKB-SubCell"/>
</dbReference>
<feature type="transmembrane region" description="Helical" evidence="10">
    <location>
        <begin position="498"/>
        <end position="519"/>
    </location>
</feature>
<feature type="transmembrane region" description="Helical" evidence="10">
    <location>
        <begin position="819"/>
        <end position="839"/>
    </location>
</feature>
<dbReference type="InterPro" id="IPR005828">
    <property type="entry name" value="MFS_sugar_transport-like"/>
</dbReference>
<dbReference type="Gene3D" id="1.20.1250.20">
    <property type="entry name" value="MFS general substrate transporter like domains"/>
    <property type="match status" value="1"/>
</dbReference>
<feature type="transmembrane region" description="Helical" evidence="10">
    <location>
        <begin position="699"/>
        <end position="719"/>
    </location>
</feature>
<evidence type="ECO:0000256" key="4">
    <source>
        <dbReference type="ARBA" id="ARBA00022847"/>
    </source>
</evidence>
<keyword evidence="2" id="KW-0592">Phosphate transport</keyword>
<feature type="transmembrane region" description="Helical" evidence="10">
    <location>
        <begin position="589"/>
        <end position="610"/>
    </location>
</feature>
<feature type="transmembrane region" description="Helical" evidence="10">
    <location>
        <begin position="531"/>
        <end position="548"/>
    </location>
</feature>
<evidence type="ECO:0000313" key="12">
    <source>
        <dbReference type="EMBL" id="KAL0927905.1"/>
    </source>
</evidence>
<evidence type="ECO:0000256" key="9">
    <source>
        <dbReference type="SAM" id="MobiDB-lite"/>
    </source>
</evidence>
<feature type="compositionally biased region" description="Polar residues" evidence="9">
    <location>
        <begin position="377"/>
        <end position="401"/>
    </location>
</feature>
<evidence type="ECO:0000256" key="6">
    <source>
        <dbReference type="ARBA" id="ARBA00023136"/>
    </source>
</evidence>
<keyword evidence="2" id="KW-0813">Transport</keyword>
<keyword evidence="3 10" id="KW-0812">Transmembrane</keyword>
<dbReference type="GO" id="GO:0006817">
    <property type="term" value="P:phosphate ion transport"/>
    <property type="evidence" value="ECO:0007669"/>
    <property type="project" value="UniProtKB-KW"/>
</dbReference>
<dbReference type="GO" id="GO:0015293">
    <property type="term" value="F:symporter activity"/>
    <property type="evidence" value="ECO:0007669"/>
    <property type="project" value="UniProtKB-KW"/>
</dbReference>
<feature type="region of interest" description="Disordered" evidence="9">
    <location>
        <begin position="369"/>
        <end position="401"/>
    </location>
</feature>
<dbReference type="PANTHER" id="PTHR24064">
    <property type="entry name" value="SOLUTE CARRIER FAMILY 22 MEMBER"/>
    <property type="match status" value="1"/>
</dbReference>
<feature type="transmembrane region" description="Helical" evidence="10">
    <location>
        <begin position="845"/>
        <end position="865"/>
    </location>
</feature>